<organism evidence="1 2">
    <name type="scientific">Cylicostephanus goldi</name>
    <name type="common">Nematode worm</name>
    <dbReference type="NCBI Taxonomy" id="71465"/>
    <lineage>
        <taxon>Eukaryota</taxon>
        <taxon>Metazoa</taxon>
        <taxon>Ecdysozoa</taxon>
        <taxon>Nematoda</taxon>
        <taxon>Chromadorea</taxon>
        <taxon>Rhabditida</taxon>
        <taxon>Rhabditina</taxon>
        <taxon>Rhabditomorpha</taxon>
        <taxon>Strongyloidea</taxon>
        <taxon>Strongylidae</taxon>
        <taxon>Cylicostephanus</taxon>
    </lineage>
</organism>
<keyword evidence="2" id="KW-1185">Reference proteome</keyword>
<evidence type="ECO:0000313" key="2">
    <source>
        <dbReference type="Proteomes" id="UP000271889"/>
    </source>
</evidence>
<evidence type="ECO:0000313" key="1">
    <source>
        <dbReference type="EMBL" id="VDN34540.1"/>
    </source>
</evidence>
<proteinExistence type="predicted"/>
<accession>A0A3P7N4J7</accession>
<reference evidence="1 2" key="1">
    <citation type="submission" date="2018-11" db="EMBL/GenBank/DDBJ databases">
        <authorList>
            <consortium name="Pathogen Informatics"/>
        </authorList>
    </citation>
    <scope>NUCLEOTIDE SEQUENCE [LARGE SCALE GENOMIC DNA]</scope>
</reference>
<protein>
    <submittedName>
        <fullName evidence="1">Uncharacterized protein</fullName>
    </submittedName>
</protein>
<name>A0A3P7N4J7_CYLGO</name>
<gene>
    <name evidence="1" type="ORF">CGOC_LOCUS12666</name>
</gene>
<dbReference type="EMBL" id="UYRV01124829">
    <property type="protein sequence ID" value="VDN34540.1"/>
    <property type="molecule type" value="Genomic_DNA"/>
</dbReference>
<sequence>MGSKKKAKKNADFKKVKLKVGKKLKKTTTTDTTIQTKKVVLISQLEEKSESSEKPLSFRGLSLDELCKQLGHFNKSNTGTSFIPRILQGSQFFVVDYCYAVE</sequence>
<dbReference type="Proteomes" id="UP000271889">
    <property type="component" value="Unassembled WGS sequence"/>
</dbReference>
<dbReference type="AlphaFoldDB" id="A0A3P7N4J7"/>